<evidence type="ECO:0000313" key="2">
    <source>
        <dbReference type="Proteomes" id="UP000320523"/>
    </source>
</evidence>
<accession>A0A552JQ47</accession>
<comment type="caution">
    <text evidence="1">The sequence shown here is derived from an EMBL/GenBank/DDBJ whole genome shotgun (WGS) entry which is preliminary data.</text>
</comment>
<name>A0A552JQ47_9CHRO</name>
<dbReference type="EMBL" id="SFAT01000087">
    <property type="protein sequence ID" value="TRU97862.1"/>
    <property type="molecule type" value="Genomic_DNA"/>
</dbReference>
<dbReference type="Pfam" id="PF13753">
    <property type="entry name" value="SWM_repeat"/>
    <property type="match status" value="1"/>
</dbReference>
<reference evidence="1 2" key="1">
    <citation type="submission" date="2019-01" db="EMBL/GenBank/DDBJ databases">
        <title>Coherence of Microcystis species and biogeography revealed through population genomics.</title>
        <authorList>
            <person name="Perez-Carrascal O.M."/>
            <person name="Terrat Y."/>
            <person name="Giani A."/>
            <person name="Fortin N."/>
            <person name="Tromas N."/>
            <person name="Shapiro B.J."/>
        </authorList>
    </citation>
    <scope>NUCLEOTIDE SEQUENCE [LARGE SCALE GENOMIC DNA]</scope>
    <source>
        <strain evidence="1">Mw_QC_S_20081001_S30D</strain>
    </source>
</reference>
<organism evidence="1 2">
    <name type="scientific">Microcystis wesenbergii Mw_QC_S_20081001_S30D</name>
    <dbReference type="NCBI Taxonomy" id="2486245"/>
    <lineage>
        <taxon>Bacteria</taxon>
        <taxon>Bacillati</taxon>
        <taxon>Cyanobacteriota</taxon>
        <taxon>Cyanophyceae</taxon>
        <taxon>Oscillatoriophycideae</taxon>
        <taxon>Chroococcales</taxon>
        <taxon>Microcystaceae</taxon>
        <taxon>Microcystis</taxon>
    </lineage>
</organism>
<sequence>MSINLASGLSAITTDAAGVNHLVWLENNSIWHAQFDGNTGSWVNAQQIVTGIADNVTSINLVASSSLIQVSDDETAPGLAVVWQQGDVTQNGVSNSNFFYSAATYDSSANLQWLETPQQLTVNENSNAENFANLNPQVIADNNGNVFVVGQQVNVSQGADQAIREDADLYYTQFTVKSSDFSSTTTGGFPAPYNPPVVVNGVNQGTTSLSTPQPKTTRASYSAFTLSEASSAAASASSSSGSPSWGVGFGPALTFRSDLYQSLGLVDFLDGVPKNLIKSILGGYEIVGTLSGSYVFGSASSSGESALRVTAIGDVINKREKNISAGSANFLKQFPNSPFKKPEPSFEISLSFDSTSEYSGTTPFKLQRIEDQITLSAEETFPIFNGFVPGTFELLRGKVDFVGSAGITGILLIEPTSTDSYSNGIQPLIDTFITQAGVTPLLFKAFDNPSNGVAAILGELVFAPFEDILVSNLAGLGNESIVDFLIGPTFSGTVNGEVNPTGIKWVKATLSGGVVLTFGFNTIEEDTILQFPISAGVSFGPLSFDLSIEPTFSWTIPYNSSTSSSTSLSATSSNSPQSALAIASSPSNDSQITSATVNGSLLTLNFNTPLDTSSIPSASDFTIQTQTITQTSPTSSGITVFDVLVSNDLTTGNGVVTLRLNQAIPYSPQFQGTSANSAGQLGVFVSYDGTALEDSSNNAIADFPQLSVTNNSSQTSVTAYNPTSGNANNYTTTTTNQTSLIGNLEADFAQDSPPALALVTNSSTTEGQVLAVWSKEVQPIAPIAGFVNSNKIYLNFVQALDTSSVLSNSQFSLTVNGSASTITVTNVSIESNGYVQLSLSGTVQTTDTISLTYTPTAISQATSNFYLTDALGAKLWVPDFSLDLSNTTNTSDAPIVVGRISRHCQRHREFDHPDI</sequence>
<dbReference type="AlphaFoldDB" id="A0A552JQ47"/>
<gene>
    <name evidence="1" type="ORF">EWV75_08135</name>
</gene>
<dbReference type="InterPro" id="IPR028059">
    <property type="entry name" value="SWM_rpt"/>
</dbReference>
<evidence type="ECO:0000313" key="1">
    <source>
        <dbReference type="EMBL" id="TRU97862.1"/>
    </source>
</evidence>
<proteinExistence type="predicted"/>
<dbReference type="Proteomes" id="UP000320523">
    <property type="component" value="Unassembled WGS sequence"/>
</dbReference>
<protein>
    <submittedName>
        <fullName evidence="1">Uncharacterized protein</fullName>
    </submittedName>
</protein>